<feature type="compositionally biased region" description="Polar residues" evidence="1">
    <location>
        <begin position="71"/>
        <end position="86"/>
    </location>
</feature>
<dbReference type="EMBL" id="JACAZH010000004">
    <property type="protein sequence ID" value="KAF7370085.1"/>
    <property type="molecule type" value="Genomic_DNA"/>
</dbReference>
<organism evidence="2 3">
    <name type="scientific">Mycena sanguinolenta</name>
    <dbReference type="NCBI Taxonomy" id="230812"/>
    <lineage>
        <taxon>Eukaryota</taxon>
        <taxon>Fungi</taxon>
        <taxon>Dikarya</taxon>
        <taxon>Basidiomycota</taxon>
        <taxon>Agaricomycotina</taxon>
        <taxon>Agaricomycetes</taxon>
        <taxon>Agaricomycetidae</taxon>
        <taxon>Agaricales</taxon>
        <taxon>Marasmiineae</taxon>
        <taxon>Mycenaceae</taxon>
        <taxon>Mycena</taxon>
    </lineage>
</organism>
<feature type="region of interest" description="Disordered" evidence="1">
    <location>
        <begin position="245"/>
        <end position="319"/>
    </location>
</feature>
<feature type="compositionally biased region" description="Low complexity" evidence="1">
    <location>
        <begin position="182"/>
        <end position="219"/>
    </location>
</feature>
<name>A0A8H6Z6D6_9AGAR</name>
<dbReference type="AlphaFoldDB" id="A0A8H6Z6D6"/>
<evidence type="ECO:0000256" key="1">
    <source>
        <dbReference type="SAM" id="MobiDB-lite"/>
    </source>
</evidence>
<evidence type="ECO:0000313" key="3">
    <source>
        <dbReference type="Proteomes" id="UP000623467"/>
    </source>
</evidence>
<feature type="region of interest" description="Disordered" evidence="1">
    <location>
        <begin position="118"/>
        <end position="221"/>
    </location>
</feature>
<dbReference type="Proteomes" id="UP000623467">
    <property type="component" value="Unassembled WGS sequence"/>
</dbReference>
<protein>
    <submittedName>
        <fullName evidence="2">Uncharacterized protein</fullName>
    </submittedName>
</protein>
<evidence type="ECO:0000313" key="2">
    <source>
        <dbReference type="EMBL" id="KAF7370085.1"/>
    </source>
</evidence>
<reference evidence="2" key="1">
    <citation type="submission" date="2020-05" db="EMBL/GenBank/DDBJ databases">
        <title>Mycena genomes resolve the evolution of fungal bioluminescence.</title>
        <authorList>
            <person name="Tsai I.J."/>
        </authorList>
    </citation>
    <scope>NUCLEOTIDE SEQUENCE</scope>
    <source>
        <strain evidence="2">160909Yilan</strain>
    </source>
</reference>
<feature type="compositionally biased region" description="Polar residues" evidence="1">
    <location>
        <begin position="118"/>
        <end position="138"/>
    </location>
</feature>
<keyword evidence="3" id="KW-1185">Reference proteome</keyword>
<comment type="caution">
    <text evidence="2">The sequence shown here is derived from an EMBL/GenBank/DDBJ whole genome shotgun (WGS) entry which is preliminary data.</text>
</comment>
<proteinExistence type="predicted"/>
<sequence length="319" mass="34864">MENDAPSSQNDVLARRTRTHEFRILDLEAEVAVLRLKIAHHIEDNAAVCAQRDEYKAERDRYKTERDDCRNANTNPMKTVGSSGTPWRQAGGVLAKRCPPPVTEKSKLGEPIARRVSEPTSLANERRLSQTCPVSGTPSLPAISLIERTNDPRKRFKNDPTLSLDIPCSTQSPSTFIPAVNPSPSTNLSSSSSSIPPNIPPLSSSSPLSSWPPASSPTANEDFQTNAHLKDENAITQRFPVSLPALHPNLLPRPAIHPSRPPDKSNSDNGGARRPSYGGSSPGPIRDTPGRRRPNPSPYQVNRRVDSYRPNSSPPHPRG</sequence>
<accession>A0A8H6Z6D6</accession>
<dbReference type="OrthoDB" id="3066734at2759"/>
<feature type="region of interest" description="Disordered" evidence="1">
    <location>
        <begin position="66"/>
        <end position="106"/>
    </location>
</feature>
<gene>
    <name evidence="2" type="ORF">MSAN_00638500</name>
</gene>